<evidence type="ECO:0000256" key="5">
    <source>
        <dbReference type="ARBA" id="ARBA00022801"/>
    </source>
</evidence>
<evidence type="ECO:0000256" key="1">
    <source>
        <dbReference type="ARBA" id="ARBA00008343"/>
    </source>
</evidence>
<feature type="domain" description="HhH-GPD" evidence="10">
    <location>
        <begin position="46"/>
        <end position="200"/>
    </location>
</feature>
<keyword evidence="11" id="KW-0540">Nuclease</keyword>
<dbReference type="GO" id="GO:0006284">
    <property type="term" value="P:base-excision repair"/>
    <property type="evidence" value="ECO:0007669"/>
    <property type="project" value="InterPro"/>
</dbReference>
<dbReference type="CDD" id="cd00056">
    <property type="entry name" value="ENDO3c"/>
    <property type="match status" value="1"/>
</dbReference>
<gene>
    <name evidence="11" type="ORF">ENW55_00255</name>
</gene>
<keyword evidence="2" id="KW-0004">4Fe-4S</keyword>
<evidence type="ECO:0000256" key="6">
    <source>
        <dbReference type="ARBA" id="ARBA00023004"/>
    </source>
</evidence>
<dbReference type="Gene3D" id="1.10.1670.10">
    <property type="entry name" value="Helix-hairpin-Helix base-excision DNA repair enzymes (C-terminal)"/>
    <property type="match status" value="1"/>
</dbReference>
<dbReference type="SUPFAM" id="SSF48150">
    <property type="entry name" value="DNA-glycosylase"/>
    <property type="match status" value="1"/>
</dbReference>
<dbReference type="PANTHER" id="PTHR10359:SF19">
    <property type="entry name" value="DNA REPAIR GLYCOSYLASE MJ1434-RELATED"/>
    <property type="match status" value="1"/>
</dbReference>
<evidence type="ECO:0000313" key="11">
    <source>
        <dbReference type="EMBL" id="HGZ78401.1"/>
    </source>
</evidence>
<dbReference type="GO" id="GO:0046872">
    <property type="term" value="F:metal ion binding"/>
    <property type="evidence" value="ECO:0007669"/>
    <property type="project" value="UniProtKB-KW"/>
</dbReference>
<evidence type="ECO:0000256" key="8">
    <source>
        <dbReference type="ARBA" id="ARBA00023204"/>
    </source>
</evidence>
<keyword evidence="6" id="KW-0408">Iron</keyword>
<dbReference type="Pfam" id="PF00730">
    <property type="entry name" value="HhH-GPD"/>
    <property type="match status" value="1"/>
</dbReference>
<accession>A0A832MLF7</accession>
<dbReference type="InterPro" id="IPR011257">
    <property type="entry name" value="DNA_glycosylase"/>
</dbReference>
<dbReference type="AlphaFoldDB" id="A0A832MLF7"/>
<keyword evidence="7" id="KW-0411">Iron-sulfur</keyword>
<dbReference type="InterPro" id="IPR023170">
    <property type="entry name" value="HhH_base_excis_C"/>
</dbReference>
<evidence type="ECO:0000256" key="2">
    <source>
        <dbReference type="ARBA" id="ARBA00022485"/>
    </source>
</evidence>
<protein>
    <submittedName>
        <fullName evidence="11">Endonuclease III domain-containing protein</fullName>
    </submittedName>
</protein>
<keyword evidence="11" id="KW-0255">Endonuclease</keyword>
<name>A0A832MLF7_9THEM</name>
<evidence type="ECO:0000256" key="4">
    <source>
        <dbReference type="ARBA" id="ARBA00022763"/>
    </source>
</evidence>
<reference evidence="11" key="1">
    <citation type="journal article" date="2020" name="mSystems">
        <title>Genome- and Community-Level Interaction Insights into Carbon Utilization and Element Cycling Functions of Hydrothermarchaeota in Hydrothermal Sediment.</title>
        <authorList>
            <person name="Zhou Z."/>
            <person name="Liu Y."/>
            <person name="Xu W."/>
            <person name="Pan J."/>
            <person name="Luo Z.H."/>
            <person name="Li M."/>
        </authorList>
    </citation>
    <scope>NUCLEOTIDE SEQUENCE [LARGE SCALE GENOMIC DNA]</scope>
    <source>
        <strain evidence="11">SpSt-86</strain>
    </source>
</reference>
<sequence>MITFNDWEESSLDLVAEIYRRLYEAYGPQSWWPAETWFEVVVGAVLTQNTAWKNVEKAIENLKRAGLLEPRKLYETNDEFVEMLIKPAGFWKLKTRRLKNLLQKLAEHDFDFYRLRESLTRDELLSVAGIGPETADSILLYAFEQPVFVVDNYTRRILTRVGILNGKESYPQIQSIFHRAIKDIETMKEYHALLVEHAKRVCKKREPKCDSCVLKDLCRTCNKIRTEF</sequence>
<organism evidence="11">
    <name type="scientific">Pseudothermotoga hypogea</name>
    <dbReference type="NCBI Taxonomy" id="57487"/>
    <lineage>
        <taxon>Bacteria</taxon>
        <taxon>Thermotogati</taxon>
        <taxon>Thermotogota</taxon>
        <taxon>Thermotogae</taxon>
        <taxon>Thermotogales</taxon>
        <taxon>Thermotogaceae</taxon>
        <taxon>Pseudothermotoga</taxon>
    </lineage>
</organism>
<evidence type="ECO:0000256" key="3">
    <source>
        <dbReference type="ARBA" id="ARBA00022723"/>
    </source>
</evidence>
<comment type="similarity">
    <text evidence="1">Belongs to the Nth/MutY family.</text>
</comment>
<dbReference type="GO" id="GO:0019104">
    <property type="term" value="F:DNA N-glycosylase activity"/>
    <property type="evidence" value="ECO:0007669"/>
    <property type="project" value="UniProtKB-ARBA"/>
</dbReference>
<keyword evidence="4" id="KW-0227">DNA damage</keyword>
<keyword evidence="5" id="KW-0378">Hydrolase</keyword>
<dbReference type="SMART" id="SM00478">
    <property type="entry name" value="ENDO3c"/>
    <property type="match status" value="1"/>
</dbReference>
<proteinExistence type="inferred from homology"/>
<dbReference type="GO" id="GO:0003677">
    <property type="term" value="F:DNA binding"/>
    <property type="evidence" value="ECO:0007669"/>
    <property type="project" value="InterPro"/>
</dbReference>
<evidence type="ECO:0000259" key="10">
    <source>
        <dbReference type="SMART" id="SM00478"/>
    </source>
</evidence>
<dbReference type="PANTHER" id="PTHR10359">
    <property type="entry name" value="A/G-SPECIFIC ADENINE GLYCOSYLASE/ENDONUCLEASE III"/>
    <property type="match status" value="1"/>
</dbReference>
<keyword evidence="3" id="KW-0479">Metal-binding</keyword>
<keyword evidence="8" id="KW-0234">DNA repair</keyword>
<evidence type="ECO:0000256" key="7">
    <source>
        <dbReference type="ARBA" id="ARBA00023014"/>
    </source>
</evidence>
<comment type="caution">
    <text evidence="11">The sequence shown here is derived from an EMBL/GenBank/DDBJ whole genome shotgun (WGS) entry which is preliminary data.</text>
</comment>
<keyword evidence="9" id="KW-0326">Glycosidase</keyword>
<evidence type="ECO:0000256" key="9">
    <source>
        <dbReference type="ARBA" id="ARBA00023295"/>
    </source>
</evidence>
<dbReference type="Gene3D" id="1.10.340.30">
    <property type="entry name" value="Hypothetical protein, domain 2"/>
    <property type="match status" value="1"/>
</dbReference>
<dbReference type="GO" id="GO:0051539">
    <property type="term" value="F:4 iron, 4 sulfur cluster binding"/>
    <property type="evidence" value="ECO:0007669"/>
    <property type="project" value="UniProtKB-KW"/>
</dbReference>
<dbReference type="EMBL" id="DTKQ01000003">
    <property type="protein sequence ID" value="HGZ78401.1"/>
    <property type="molecule type" value="Genomic_DNA"/>
</dbReference>
<dbReference type="InterPro" id="IPR003265">
    <property type="entry name" value="HhH-GPD_domain"/>
</dbReference>
<dbReference type="PIRSF" id="PIRSF001435">
    <property type="entry name" value="Nth"/>
    <property type="match status" value="1"/>
</dbReference>
<dbReference type="InterPro" id="IPR000445">
    <property type="entry name" value="HhH_motif"/>
</dbReference>
<dbReference type="Pfam" id="PF00633">
    <property type="entry name" value="HHH"/>
    <property type="match status" value="1"/>
</dbReference>
<dbReference type="GO" id="GO:0004519">
    <property type="term" value="F:endonuclease activity"/>
    <property type="evidence" value="ECO:0007669"/>
    <property type="project" value="UniProtKB-KW"/>
</dbReference>